<dbReference type="InterPro" id="IPR001173">
    <property type="entry name" value="Glyco_trans_2-like"/>
</dbReference>
<dbReference type="Pfam" id="PF13692">
    <property type="entry name" value="Glyco_trans_1_4"/>
    <property type="match status" value="1"/>
</dbReference>
<dbReference type="Gene3D" id="3.40.50.2000">
    <property type="entry name" value="Glycogen Phosphorylase B"/>
    <property type="match status" value="1"/>
</dbReference>
<sequence length="1140" mass="125905">MIEFTGERFVPTEQGVIRQEHLHRYAWCLPLMEGKDVLDVASGEGYGSAMLASRARSVRGVDISQEAVDHAAGRYAALSNLTYLQGSAAAIPLADDSVDVVVSFETIEHLLEQEEMMAEIRRVLRPDGVLVMSSPNKEVYSDRAGYHNDFHVKELYQVEFQELVGRYFPASRLCGHRMAVCSTITPLSEVQQADSYQALTDTGSSVETRVANVPDAVYFVMVAAADASLLPDTPASIFYAEGEDLYAQQHDIARWAQGLDNERESAIGWARSLEAELEKSRAEYQRLEGEFEDRTRWALELDRIVQATRARGGVAELLVQIKGLEKQLQHADAERASADARLEQLQQSNEAEAAELRRHLEAAHAAMATHSEAIRALQRRSGVDVVPAADAASGLEIQHVISDYQGQVSSLNEALSAVLASKSWRITRPMRFASRLWRGDVPAILASLRASGLARHPLLSPLAPLARPVRNWLLRHDNAQPQPPAGLSLPALVEDPEEVLKTLSFPVHEAPEVSIVIPTYGNLPHTLACLRSIAVHPPAVSYEVLVLEDASGDVEIGKLVPVPGLRFHHNPQNLGFLLSCNQALELARGRYTYFLNNDTEVRPGWLDQMLDVFKRMPDCGMVGSKLVYPDGRLQEAGGIIWRDGSAWNYGRLDNPAASQYNYLRPVDYCSGASLLIPSALLRELGGFDPEFVPAYCEDSDLAFRVRRAGYQLYYCPTSEVVHYEGISHGTDTGSGIKAYQVANQTKLRERWQDELAVHESNGEHVVLARDRAWQKETVLIVDHYVPQPDCDAGSRTMIAFIDALLARGCVVKFWADNLYFDPVYTPPLQARGVEVMYGGQWAAGFARYLQDNPHVRTVMLSRPYIAEHYIDALQKHPGVRTVYYGHDLHFRRLDMEAQRNGASDAAARDMEKLERRIWSAVDRVLYPSPEEAQDVRALEPSVDARAILPYAFDHFNDEAAPVQRAGLLFVAGFAHGPNVDAAQWLVESVMPQVWARHPGVTLSLVGSNPTDAVRALAGDHVEVTGFVTDEELARRYGAARVAVVPLRFGAGVKGKVVEAMQQGLPLVTTGVGAQGLAGLDEVVTVADEADRIAAGLLSLLEDDGLWLQRSRAAADYCRSHFSRDALGRALESAFELENKA</sequence>
<dbReference type="PANTHER" id="PTHR43179:SF7">
    <property type="entry name" value="RHAMNOSYLTRANSFERASE WBBL"/>
    <property type="match status" value="1"/>
</dbReference>
<dbReference type="InterPro" id="IPR029063">
    <property type="entry name" value="SAM-dependent_MTases_sf"/>
</dbReference>
<keyword evidence="4" id="KW-0808">Transferase</keyword>
<name>A0A7V8FEZ1_STEMA</name>
<dbReference type="SUPFAM" id="SSF53335">
    <property type="entry name" value="S-adenosyl-L-methionine-dependent methyltransferases"/>
    <property type="match status" value="1"/>
</dbReference>
<dbReference type="InterPro" id="IPR013216">
    <property type="entry name" value="Methyltransf_11"/>
</dbReference>
<proteinExistence type="predicted"/>
<dbReference type="AlphaFoldDB" id="A0A7V8FEZ1"/>
<accession>A0A7V8FEZ1</accession>
<evidence type="ECO:0000313" key="5">
    <source>
        <dbReference type="Proteomes" id="UP000487117"/>
    </source>
</evidence>
<dbReference type="CDD" id="cd02440">
    <property type="entry name" value="AdoMet_MTases"/>
    <property type="match status" value="1"/>
</dbReference>
<dbReference type="EMBL" id="WNDS01000004">
    <property type="protein sequence ID" value="KAF1014108.1"/>
    <property type="molecule type" value="Genomic_DNA"/>
</dbReference>
<organism evidence="4 5">
    <name type="scientific">Stenotrophomonas maltophilia</name>
    <name type="common">Pseudomonas maltophilia</name>
    <name type="synonym">Xanthomonas maltophilia</name>
    <dbReference type="NCBI Taxonomy" id="40324"/>
    <lineage>
        <taxon>Bacteria</taxon>
        <taxon>Pseudomonadati</taxon>
        <taxon>Pseudomonadota</taxon>
        <taxon>Gammaproteobacteria</taxon>
        <taxon>Lysobacterales</taxon>
        <taxon>Lysobacteraceae</taxon>
        <taxon>Stenotrophomonas</taxon>
        <taxon>Stenotrophomonas maltophilia group</taxon>
    </lineage>
</organism>
<evidence type="ECO:0000313" key="4">
    <source>
        <dbReference type="EMBL" id="KAF1014108.1"/>
    </source>
</evidence>
<keyword evidence="4" id="KW-0489">Methyltransferase</keyword>
<keyword evidence="1" id="KW-0175">Coiled coil</keyword>
<dbReference type="GO" id="GO:0032259">
    <property type="term" value="P:methylation"/>
    <property type="evidence" value="ECO:0007669"/>
    <property type="project" value="UniProtKB-KW"/>
</dbReference>
<gene>
    <name evidence="4" type="ORF">GAK31_03132</name>
</gene>
<dbReference type="SUPFAM" id="SSF53756">
    <property type="entry name" value="UDP-Glycosyltransferase/glycogen phosphorylase"/>
    <property type="match status" value="1"/>
</dbReference>
<dbReference type="PANTHER" id="PTHR43179">
    <property type="entry name" value="RHAMNOSYLTRANSFERASE WBBL"/>
    <property type="match status" value="1"/>
</dbReference>
<reference evidence="5" key="1">
    <citation type="journal article" date="2020" name="MBio">
        <title>Horizontal gene transfer to a defensive symbiont with a reduced genome amongst a multipartite beetle microbiome.</title>
        <authorList>
            <person name="Waterworth S.C."/>
            <person name="Florez L.V."/>
            <person name="Rees E.R."/>
            <person name="Hertweck C."/>
            <person name="Kaltenpoth M."/>
            <person name="Kwan J.C."/>
        </authorList>
    </citation>
    <scope>NUCLEOTIDE SEQUENCE [LARGE SCALE GENOMIC DNA]</scope>
</reference>
<dbReference type="InterPro" id="IPR029044">
    <property type="entry name" value="Nucleotide-diphossugar_trans"/>
</dbReference>
<feature type="coiled-coil region" evidence="1">
    <location>
        <begin position="314"/>
        <end position="380"/>
    </location>
</feature>
<dbReference type="Gene3D" id="3.90.550.10">
    <property type="entry name" value="Spore Coat Polysaccharide Biosynthesis Protein SpsA, Chain A"/>
    <property type="match status" value="1"/>
</dbReference>
<dbReference type="GO" id="GO:0008757">
    <property type="term" value="F:S-adenosylmethionine-dependent methyltransferase activity"/>
    <property type="evidence" value="ECO:0007669"/>
    <property type="project" value="InterPro"/>
</dbReference>
<evidence type="ECO:0000259" key="2">
    <source>
        <dbReference type="Pfam" id="PF00535"/>
    </source>
</evidence>
<dbReference type="CDD" id="cd03801">
    <property type="entry name" value="GT4_PimA-like"/>
    <property type="match status" value="1"/>
</dbReference>
<comment type="caution">
    <text evidence="4">The sequence shown here is derived from an EMBL/GenBank/DDBJ whole genome shotgun (WGS) entry which is preliminary data.</text>
</comment>
<evidence type="ECO:0000259" key="3">
    <source>
        <dbReference type="Pfam" id="PF08241"/>
    </source>
</evidence>
<dbReference type="Pfam" id="PF00535">
    <property type="entry name" value="Glycos_transf_2"/>
    <property type="match status" value="1"/>
</dbReference>
<dbReference type="Pfam" id="PF08241">
    <property type="entry name" value="Methyltransf_11"/>
    <property type="match status" value="1"/>
</dbReference>
<dbReference type="SUPFAM" id="SSF53448">
    <property type="entry name" value="Nucleotide-diphospho-sugar transferases"/>
    <property type="match status" value="1"/>
</dbReference>
<dbReference type="Proteomes" id="UP000487117">
    <property type="component" value="Unassembled WGS sequence"/>
</dbReference>
<dbReference type="CDD" id="cd04186">
    <property type="entry name" value="GT_2_like_c"/>
    <property type="match status" value="1"/>
</dbReference>
<dbReference type="Gene3D" id="3.40.50.150">
    <property type="entry name" value="Vaccinia Virus protein VP39"/>
    <property type="match status" value="1"/>
</dbReference>
<evidence type="ECO:0000256" key="1">
    <source>
        <dbReference type="SAM" id="Coils"/>
    </source>
</evidence>
<feature type="domain" description="Glycosyltransferase 2-like" evidence="2">
    <location>
        <begin position="514"/>
        <end position="634"/>
    </location>
</feature>
<feature type="domain" description="Methyltransferase type 11" evidence="3">
    <location>
        <begin position="38"/>
        <end position="132"/>
    </location>
</feature>
<protein>
    <submittedName>
        <fullName evidence="4">Putative S-adenosylmethionine-dependent methyltransferase</fullName>
    </submittedName>
</protein>